<name>Q7NW66_CHRVO</name>
<dbReference type="AlphaFoldDB" id="Q7NW66"/>
<dbReference type="InterPro" id="IPR008727">
    <property type="entry name" value="PAAR_motif"/>
</dbReference>
<reference evidence="1 2" key="1">
    <citation type="journal article" date="2003" name="Proc. Natl. Acad. Sci. U.S.A.">
        <title>The complete genome sequence of Chromobacterium violaceum reveals remarkable and exploitable bacterial adaptability.</title>
        <authorList>
            <person name="Vasconcelos A.T.R."/>
            <person name="de Almeida D.F."/>
            <person name="Almeida F.C."/>
            <person name="de Almeida L.G.P."/>
            <person name="de Almeida R."/>
            <person name="Goncalves J.A.A."/>
            <person name="Andrade E.M."/>
            <person name="Antonio R.V."/>
            <person name="Araripe J."/>
            <person name="de Araujo M.F.F."/>
            <person name="Filho S.A."/>
            <person name="Azevedo V."/>
            <person name="Batista A.J."/>
            <person name="Bataus L.A.M."/>
            <person name="Batista J.S."/>
            <person name="Belo A."/>
            <person name="vander Berg C."/>
            <person name="Blamey J."/>
            <person name="Bogo M."/>
            <person name="Bonato S."/>
            <person name="Bordignon J."/>
            <person name="Brito C.A."/>
            <person name="Brocchi M."/>
            <person name="Burity H.A."/>
            <person name="Camargo A.A."/>
            <person name="Cardoso D.D.P."/>
            <person name="Carneiro N.P."/>
            <person name="Carraro D.M."/>
            <person name="Carvalho C.M.B."/>
            <person name="Cascardo J.C.M."/>
            <person name="Cavada B.S."/>
            <person name="Chueire L.M.O."/>
            <person name="Pasa T.B.C."/>
            <person name="Duran N."/>
            <person name="Fagundes N."/>
            <person name="Falcao C.L."/>
            <person name="Fantinatti F."/>
            <person name="Farias I.P."/>
            <person name="Felipe M.S.S."/>
            <person name="Ferrari L.P."/>
            <person name="Ferro J.A."/>
            <person name="Ferro M.I.T."/>
            <person name="Franco G.R."/>
            <person name="Freitas N.S.A."/>
            <person name="Furlan L.R."/>
            <person name="Gazzinelli R.T."/>
            <person name="Gomes E.A."/>
            <person name="Goncalves P.R."/>
            <person name="Grangeiro T.B."/>
            <person name="Grattapaglia D."/>
            <person name="Grisard E.C."/>
            <person name="Guimaraes C.T."/>
            <person name="Hanna E.S."/>
            <person name="Hungria M."/>
            <person name="Jardim S.N."/>
            <person name="Laurino J."/>
            <person name="Leoi L.C.T."/>
            <person name="Fassarella L."/>
            <person name="Lima A."/>
            <person name="Loureiro M.F."/>
            <person name="Lyra M.C.P."/>
            <person name="Macedo M."/>
            <person name="Madeira H.M.F."/>
            <person name="Manfio G.P."/>
            <person name="Maranhao A.Q."/>
            <person name="Martins W.S."/>
            <person name="di Mauro S.M.Z."/>
            <person name="de Medeiros S.R.B."/>
            <person name="Meissner R.D.V."/>
            <person name="Menck C.F.M."/>
            <person name="Moreira M.A.M."/>
            <person name="Nascimento F.F."/>
            <person name="Nicolas M.F."/>
            <person name="Oliveira J.G."/>
            <person name="Oliveira S.C."/>
            <person name="Paixao R.F.C."/>
            <person name="Parente J.A."/>
            <person name="Pedrosa F.O."/>
            <person name="Pena S.J.D."/>
            <person name="Perreira J.O."/>
            <person name="Perreira M."/>
            <person name="Pinto L.S.R.C."/>
            <person name="Pinto L.S."/>
            <person name="Porto J.I.R."/>
            <person name="Potrich D.P."/>
            <person name="Neto C.E.R."/>
            <person name="Reis A.M.M."/>
            <person name="Rigo L.U."/>
            <person name="Rondinelli E."/>
            <person name="dos Santos E.B.P."/>
            <person name="Santos F.R."/>
            <person name="Schneider M.P.C."/>
            <person name="Seuanez H.N."/>
            <person name="Silva A.M.R."/>
            <person name="da Silva A.L.C."/>
            <person name="Silva D.W."/>
            <person name="Silva R."/>
            <person name="Simoes I.C."/>
            <person name="Simon D."/>
            <person name="Soares C.M.A."/>
            <person name="Soares R.B.A."/>
            <person name="Souza E.M."/>
            <person name="Souza K.R.L."/>
            <person name="Souza R.C."/>
            <person name="Steffens M.B.R."/>
            <person name="Steindel M."/>
            <person name="Teixeira S.R."/>
            <person name="Urmenyi T."/>
            <person name="Vettore A."/>
            <person name="Wassem R."/>
            <person name="Zaha A."/>
            <person name="Simpson A.J.G."/>
        </authorList>
    </citation>
    <scope>NUCLEOTIDE SEQUENCE [LARGE SCALE GENOMIC DNA]</scope>
    <source>
        <strain evidence="2">ATCC 12472 / DSM 30191 / JCM 1249 / NBRC 12614 / NCIMB 9131 / NCTC 9757</strain>
    </source>
</reference>
<dbReference type="STRING" id="243365.CV_2124"/>
<proteinExistence type="predicted"/>
<gene>
    <name evidence="1" type="ordered locus">CV_2124</name>
</gene>
<accession>Q7NW66</accession>
<keyword evidence="2" id="KW-1185">Reference proteome</keyword>
<evidence type="ECO:0000313" key="2">
    <source>
        <dbReference type="Proteomes" id="UP000001424"/>
    </source>
</evidence>
<dbReference type="HOGENOM" id="CLU_113188_2_1_4"/>
<protein>
    <recommendedName>
        <fullName evidence="3">PAAR domain-containing protein</fullName>
    </recommendedName>
</protein>
<sequence>MVISAAMKPVIRLGDPTSHGGKVVSASSTTTMFGKAVALVGDSVTCPQQGHTNCVIVEGDPTWTVGGKGVALDGHAVSCGAKLISTLGSVMRSYEGSGAAIVGAAASTSAAIQLAESKDEDLEYFFVAQRDDGSPAKLAYRIDSGDEKLHEGELCGEGKTSAFPMNKAGEPTFWIPMV</sequence>
<dbReference type="Pfam" id="PF05488">
    <property type="entry name" value="PAAR_motif"/>
    <property type="match status" value="1"/>
</dbReference>
<dbReference type="EMBL" id="AE016825">
    <property type="protein sequence ID" value="AAQ59797.1"/>
    <property type="molecule type" value="Genomic_DNA"/>
</dbReference>
<dbReference type="eggNOG" id="COG4104">
    <property type="taxonomic scope" value="Bacteria"/>
</dbReference>
<dbReference type="Gene3D" id="2.60.200.60">
    <property type="match status" value="1"/>
</dbReference>
<evidence type="ECO:0000313" key="1">
    <source>
        <dbReference type="EMBL" id="AAQ59797.1"/>
    </source>
</evidence>
<organism evidence="1 2">
    <name type="scientific">Chromobacterium violaceum (strain ATCC 12472 / DSM 30191 / JCM 1249 / CCUG 213 / NBRC 12614 / NCIMB 9131 / NCTC 9757 / MK)</name>
    <dbReference type="NCBI Taxonomy" id="243365"/>
    <lineage>
        <taxon>Bacteria</taxon>
        <taxon>Pseudomonadati</taxon>
        <taxon>Pseudomonadota</taxon>
        <taxon>Betaproteobacteria</taxon>
        <taxon>Neisseriales</taxon>
        <taxon>Chromobacteriaceae</taxon>
        <taxon>Chromobacterium</taxon>
    </lineage>
</organism>
<dbReference type="CDD" id="cd14744">
    <property type="entry name" value="PAAR_CT_2"/>
    <property type="match status" value="1"/>
</dbReference>
<dbReference type="KEGG" id="cvi:CV_2124"/>
<dbReference type="Proteomes" id="UP000001424">
    <property type="component" value="Chromosome"/>
</dbReference>
<evidence type="ECO:0008006" key="3">
    <source>
        <dbReference type="Google" id="ProtNLM"/>
    </source>
</evidence>